<accession>A0A0A9BNK3</accession>
<dbReference type="EMBL" id="GBRH01234162">
    <property type="protein sequence ID" value="JAD63733.1"/>
    <property type="molecule type" value="Transcribed_RNA"/>
</dbReference>
<protein>
    <submittedName>
        <fullName evidence="1">Uncharacterized protein</fullName>
    </submittedName>
</protein>
<reference evidence="1" key="2">
    <citation type="journal article" date="2015" name="Data Brief">
        <title>Shoot transcriptome of the giant reed, Arundo donax.</title>
        <authorList>
            <person name="Barrero R.A."/>
            <person name="Guerrero F.D."/>
            <person name="Moolhuijzen P."/>
            <person name="Goolsby J.A."/>
            <person name="Tidwell J."/>
            <person name="Bellgard S.E."/>
            <person name="Bellgard M.I."/>
        </authorList>
    </citation>
    <scope>NUCLEOTIDE SEQUENCE</scope>
    <source>
        <tissue evidence="1">Shoot tissue taken approximately 20 cm above the soil surface</tissue>
    </source>
</reference>
<dbReference type="AlphaFoldDB" id="A0A0A9BNK3"/>
<reference evidence="1" key="1">
    <citation type="submission" date="2014-09" db="EMBL/GenBank/DDBJ databases">
        <authorList>
            <person name="Magalhaes I.L.F."/>
            <person name="Oliveira U."/>
            <person name="Santos F.R."/>
            <person name="Vidigal T.H.D.A."/>
            <person name="Brescovit A.D."/>
            <person name="Santos A.J."/>
        </authorList>
    </citation>
    <scope>NUCLEOTIDE SEQUENCE</scope>
    <source>
        <tissue evidence="1">Shoot tissue taken approximately 20 cm above the soil surface</tissue>
    </source>
</reference>
<proteinExistence type="predicted"/>
<organism evidence="1">
    <name type="scientific">Arundo donax</name>
    <name type="common">Giant reed</name>
    <name type="synonym">Donax arundinaceus</name>
    <dbReference type="NCBI Taxonomy" id="35708"/>
    <lineage>
        <taxon>Eukaryota</taxon>
        <taxon>Viridiplantae</taxon>
        <taxon>Streptophyta</taxon>
        <taxon>Embryophyta</taxon>
        <taxon>Tracheophyta</taxon>
        <taxon>Spermatophyta</taxon>
        <taxon>Magnoliopsida</taxon>
        <taxon>Liliopsida</taxon>
        <taxon>Poales</taxon>
        <taxon>Poaceae</taxon>
        <taxon>PACMAD clade</taxon>
        <taxon>Arundinoideae</taxon>
        <taxon>Arundineae</taxon>
        <taxon>Arundo</taxon>
    </lineage>
</organism>
<sequence>MCWIVLKNGLCRACAELFLA</sequence>
<evidence type="ECO:0000313" key="1">
    <source>
        <dbReference type="EMBL" id="JAD63733.1"/>
    </source>
</evidence>
<name>A0A0A9BNK3_ARUDO</name>